<protein>
    <submittedName>
        <fullName evidence="3">DUF3159 domain-containing protein</fullName>
    </submittedName>
</protein>
<evidence type="ECO:0000313" key="3">
    <source>
        <dbReference type="EMBL" id="MCF6377620.1"/>
    </source>
</evidence>
<feature type="transmembrane region" description="Helical" evidence="2">
    <location>
        <begin position="185"/>
        <end position="205"/>
    </location>
</feature>
<dbReference type="InterPro" id="IPR016566">
    <property type="entry name" value="UCP010219"/>
</dbReference>
<keyword evidence="2" id="KW-0472">Membrane</keyword>
<dbReference type="Pfam" id="PF11361">
    <property type="entry name" value="DUF3159"/>
    <property type="match status" value="1"/>
</dbReference>
<reference evidence="3 4" key="1">
    <citation type="submission" date="2022-01" db="EMBL/GenBank/DDBJ databases">
        <title>Nocardioides sp. nov., an actinomycete isolated from mining soil.</title>
        <authorList>
            <person name="Liu L."/>
        </authorList>
    </citation>
    <scope>NUCLEOTIDE SEQUENCE [LARGE SCALE GENOMIC DNA]</scope>
    <source>
        <strain evidence="3 4">KLBMP 9356</strain>
    </source>
</reference>
<accession>A0ABS9H8S7</accession>
<evidence type="ECO:0000256" key="2">
    <source>
        <dbReference type="SAM" id="Phobius"/>
    </source>
</evidence>
<organism evidence="3 4">
    <name type="scientific">Nocardioides potassii</name>
    <dbReference type="NCBI Taxonomy" id="2911371"/>
    <lineage>
        <taxon>Bacteria</taxon>
        <taxon>Bacillati</taxon>
        <taxon>Actinomycetota</taxon>
        <taxon>Actinomycetes</taxon>
        <taxon>Propionibacteriales</taxon>
        <taxon>Nocardioidaceae</taxon>
        <taxon>Nocardioides</taxon>
    </lineage>
</organism>
<evidence type="ECO:0000256" key="1">
    <source>
        <dbReference type="SAM" id="MobiDB-lite"/>
    </source>
</evidence>
<dbReference type="EMBL" id="JAKJHZ010000005">
    <property type="protein sequence ID" value="MCF6377620.1"/>
    <property type="molecule type" value="Genomic_DNA"/>
</dbReference>
<feature type="transmembrane region" description="Helical" evidence="2">
    <location>
        <begin position="217"/>
        <end position="244"/>
    </location>
</feature>
<feature type="transmembrane region" description="Helical" evidence="2">
    <location>
        <begin position="143"/>
        <end position="165"/>
    </location>
</feature>
<evidence type="ECO:0000313" key="4">
    <source>
        <dbReference type="Proteomes" id="UP001201161"/>
    </source>
</evidence>
<comment type="caution">
    <text evidence="3">The sequence shown here is derived from an EMBL/GenBank/DDBJ whole genome shotgun (WGS) entry which is preliminary data.</text>
</comment>
<keyword evidence="2" id="KW-1133">Transmembrane helix</keyword>
<dbReference type="Proteomes" id="UP001201161">
    <property type="component" value="Unassembled WGS sequence"/>
</dbReference>
<gene>
    <name evidence="3" type="ORF">L2K70_08390</name>
</gene>
<dbReference type="RefSeq" id="WP_236401220.1">
    <property type="nucleotide sequence ID" value="NZ_JAKJHZ010000005.1"/>
</dbReference>
<name>A0ABS9H8S7_9ACTN</name>
<sequence length="258" mass="27348">MTEASRASGDEVPEQVDPAGSDQTDRAAKVEADTVEAVVRQQLSKALGGRRGMAEAAVPTILFTVTWLTQRDLDLALEVSVGAALVLLAIRLVQRSTVQFVVNALFGIAIGWYFVHRSAASGGSEQDQALAYFLPGILYNGGYAVVLAFTCLIGWPLVGFMVGSITGDATAWHDDRQVVRLCSRLTWLLVAPCVLRVLIQAPVWLAGRSGSLDPDTAVAILGVSKIALGWPLQLAALGSMVWLLSRNRTPVAPGAAPA</sequence>
<keyword evidence="2" id="KW-0812">Transmembrane</keyword>
<keyword evidence="4" id="KW-1185">Reference proteome</keyword>
<proteinExistence type="predicted"/>
<feature type="transmembrane region" description="Helical" evidence="2">
    <location>
        <begin position="100"/>
        <end position="115"/>
    </location>
</feature>
<feature type="region of interest" description="Disordered" evidence="1">
    <location>
        <begin position="1"/>
        <end position="27"/>
    </location>
</feature>